<dbReference type="EMBL" id="SRMA01027333">
    <property type="protein sequence ID" value="TRY55198.1"/>
    <property type="molecule type" value="Genomic_DNA"/>
</dbReference>
<accession>A0A553MPT2</accession>
<reference evidence="2 3" key="1">
    <citation type="journal article" date="2019" name="Sci. Data">
        <title>Hybrid genome assembly and annotation of Danionella translucida.</title>
        <authorList>
            <person name="Kadobianskyi M."/>
            <person name="Schulze L."/>
            <person name="Schuelke M."/>
            <person name="Judkewitz B."/>
        </authorList>
    </citation>
    <scope>NUCLEOTIDE SEQUENCE [LARGE SCALE GENOMIC DNA]</scope>
    <source>
        <strain evidence="2 3">Bolton</strain>
    </source>
</reference>
<sequence length="118" mass="13027">MCKGDVSLPPGHAPSYDTSRFPASSSSSTGMKPLLHVPHIAPHSSRDPNAQDPRKSAWDSPFPLLDLYKQLCQRMRKLRAHLQSVRKKSWMGFSDPGSVRDLPSPPPVPWGHANATPH</sequence>
<protein>
    <submittedName>
        <fullName evidence="2">Uncharacterized protein</fullName>
    </submittedName>
</protein>
<evidence type="ECO:0000313" key="2">
    <source>
        <dbReference type="EMBL" id="TRY55198.1"/>
    </source>
</evidence>
<evidence type="ECO:0000313" key="3">
    <source>
        <dbReference type="Proteomes" id="UP000316079"/>
    </source>
</evidence>
<dbReference type="AlphaFoldDB" id="A0A553MPT2"/>
<gene>
    <name evidence="2" type="ORF">DNTS_032675</name>
</gene>
<comment type="caution">
    <text evidence="2">The sequence shown here is derived from an EMBL/GenBank/DDBJ whole genome shotgun (WGS) entry which is preliminary data.</text>
</comment>
<dbReference type="Proteomes" id="UP000316079">
    <property type="component" value="Unassembled WGS sequence"/>
</dbReference>
<feature type="region of interest" description="Disordered" evidence="1">
    <location>
        <begin position="1"/>
        <end position="59"/>
    </location>
</feature>
<keyword evidence="3" id="KW-1185">Reference proteome</keyword>
<feature type="region of interest" description="Disordered" evidence="1">
    <location>
        <begin position="86"/>
        <end position="118"/>
    </location>
</feature>
<proteinExistence type="predicted"/>
<organism evidence="2 3">
    <name type="scientific">Danionella cerebrum</name>
    <dbReference type="NCBI Taxonomy" id="2873325"/>
    <lineage>
        <taxon>Eukaryota</taxon>
        <taxon>Metazoa</taxon>
        <taxon>Chordata</taxon>
        <taxon>Craniata</taxon>
        <taxon>Vertebrata</taxon>
        <taxon>Euteleostomi</taxon>
        <taxon>Actinopterygii</taxon>
        <taxon>Neopterygii</taxon>
        <taxon>Teleostei</taxon>
        <taxon>Ostariophysi</taxon>
        <taxon>Cypriniformes</taxon>
        <taxon>Danionidae</taxon>
        <taxon>Danioninae</taxon>
        <taxon>Danionella</taxon>
    </lineage>
</organism>
<evidence type="ECO:0000256" key="1">
    <source>
        <dbReference type="SAM" id="MobiDB-lite"/>
    </source>
</evidence>
<name>A0A553MPT2_9TELE</name>